<evidence type="ECO:0000256" key="6">
    <source>
        <dbReference type="ARBA" id="ARBA00023295"/>
    </source>
</evidence>
<dbReference type="Proteomes" id="UP001365542">
    <property type="component" value="Unassembled WGS sequence"/>
</dbReference>
<dbReference type="PANTHER" id="PTHR31737:SF2">
    <property type="entry name" value="PROTEIN TOS1"/>
    <property type="match status" value="1"/>
</dbReference>
<feature type="domain" description="Cell wall protein YJL171C/Tos1 C-terminal" evidence="9">
    <location>
        <begin position="189"/>
        <end position="423"/>
    </location>
</feature>
<evidence type="ECO:0000256" key="8">
    <source>
        <dbReference type="SAM" id="SignalP"/>
    </source>
</evidence>
<gene>
    <name evidence="11" type="primary">TOS1_1</name>
    <name evidence="11" type="ORF">TWF694_008486</name>
</gene>
<dbReference type="PANTHER" id="PTHR31737">
    <property type="entry name" value="PROTEIN TOS1"/>
    <property type="match status" value="1"/>
</dbReference>
<accession>A0AAV9XGB0</accession>
<proteinExistence type="inferred from homology"/>
<comment type="catalytic activity">
    <reaction evidence="1">
        <text>Hydrolysis of (1-&gt;3)-beta-D-glucosidic linkages in (1-&gt;3)-beta-D-glucans.</text>
        <dbReference type="EC" id="3.2.1.39"/>
    </reaction>
</comment>
<evidence type="ECO:0000259" key="9">
    <source>
        <dbReference type="Pfam" id="PF10287"/>
    </source>
</evidence>
<evidence type="ECO:0000313" key="11">
    <source>
        <dbReference type="EMBL" id="KAK6541112.1"/>
    </source>
</evidence>
<evidence type="ECO:0000256" key="2">
    <source>
        <dbReference type="ARBA" id="ARBA00006055"/>
    </source>
</evidence>
<dbReference type="InterPro" id="IPR018807">
    <property type="entry name" value="YJL171C/Tos1_N"/>
</dbReference>
<dbReference type="EMBL" id="JAVHJO010000004">
    <property type="protein sequence ID" value="KAK6541113.1"/>
    <property type="molecule type" value="Genomic_DNA"/>
</dbReference>
<feature type="signal peptide" evidence="8">
    <location>
        <begin position="1"/>
        <end position="22"/>
    </location>
</feature>
<dbReference type="GO" id="GO:0009277">
    <property type="term" value="C:fungal-type cell wall"/>
    <property type="evidence" value="ECO:0007669"/>
    <property type="project" value="TreeGrafter"/>
</dbReference>
<comment type="similarity">
    <text evidence="2">Belongs to the PGA52 family.</text>
</comment>
<name>A0AAV9XGB0_9PEZI</name>
<dbReference type="EC" id="3.2.1.39" evidence="3"/>
<sequence length="437" mass="47098">MVFSKAVLVGAVLMGSLSEAKQQINNVWYCDPVTQMQYTNVGCSGTYNTPSSMDSTGCSVDFTSVAYSGPLAPLNDEITFHLRGPIKLYNFAAYYIDDSPDDATPSTYAAKRDEPHKKHRRFEHEHHKRNLKVKTEVVEQVVTITRYADAPAPSSTTTTSSVYVAPAVVANAEKGHSGKPAKPANGDVWKRTGYYDSASQKSEGITFMNNKGGAGSGTWSTCFGNSISFMSADGQSGCATPQILADNVLFGVNQEFSIWTNQSCDASTFSLGGSSVCRRGFSGNNKVFVFKFTMPSAHTDDSNIYGNSNMPAVWSLNSLIGRSLQYPSNPSWSCWNGGCGEFDIWEVLYPTAPACEYMTSTLHSAQGNPGTGKGGGGTCDYFERPTTGTFTGMVSYLADGTITIKKLDDSFDFPEYITTNDIKSGISGSTPNFKVAS</sequence>
<dbReference type="Pfam" id="PF10290">
    <property type="entry name" value="YJL171C_Tos1_N"/>
    <property type="match status" value="1"/>
</dbReference>
<feature type="domain" description="Cell wall protein YJL171C/Tos1 N-terminal" evidence="10">
    <location>
        <begin position="35"/>
        <end position="95"/>
    </location>
</feature>
<evidence type="ECO:0000256" key="3">
    <source>
        <dbReference type="ARBA" id="ARBA00012780"/>
    </source>
</evidence>
<evidence type="ECO:0000256" key="4">
    <source>
        <dbReference type="ARBA" id="ARBA00022729"/>
    </source>
</evidence>
<keyword evidence="5" id="KW-0378">Hydrolase</keyword>
<feature type="chain" id="PRO_5044716758" description="glucan endo-1,3-beta-D-glucosidase" evidence="8">
    <location>
        <begin position="23"/>
        <end position="437"/>
    </location>
</feature>
<dbReference type="Pfam" id="PF10287">
    <property type="entry name" value="YJL171C_Tos1_C"/>
    <property type="match status" value="1"/>
</dbReference>
<evidence type="ECO:0000256" key="7">
    <source>
        <dbReference type="ARBA" id="ARBA00023316"/>
    </source>
</evidence>
<comment type="caution">
    <text evidence="11">The sequence shown here is derived from an EMBL/GenBank/DDBJ whole genome shotgun (WGS) entry which is preliminary data.</text>
</comment>
<reference evidence="11 12" key="1">
    <citation type="submission" date="2019-10" db="EMBL/GenBank/DDBJ databases">
        <authorList>
            <person name="Palmer J.M."/>
        </authorList>
    </citation>
    <scope>NUCLEOTIDE SEQUENCE [LARGE SCALE GENOMIC DNA]</scope>
    <source>
        <strain evidence="11 12">TWF694</strain>
    </source>
</reference>
<evidence type="ECO:0000256" key="5">
    <source>
        <dbReference type="ARBA" id="ARBA00022801"/>
    </source>
</evidence>
<keyword evidence="7" id="KW-0961">Cell wall biogenesis/degradation</keyword>
<dbReference type="EMBL" id="JAVHJO010000004">
    <property type="protein sequence ID" value="KAK6541112.1"/>
    <property type="molecule type" value="Genomic_DNA"/>
</dbReference>
<dbReference type="InterPro" id="IPR018805">
    <property type="entry name" value="YJL171C/Tos1_C"/>
</dbReference>
<evidence type="ECO:0000256" key="1">
    <source>
        <dbReference type="ARBA" id="ARBA00000382"/>
    </source>
</evidence>
<keyword evidence="6" id="KW-0326">Glycosidase</keyword>
<evidence type="ECO:0000259" key="10">
    <source>
        <dbReference type="Pfam" id="PF10290"/>
    </source>
</evidence>
<dbReference type="GO" id="GO:0071555">
    <property type="term" value="P:cell wall organization"/>
    <property type="evidence" value="ECO:0007669"/>
    <property type="project" value="UniProtKB-KW"/>
</dbReference>
<organism evidence="11 12">
    <name type="scientific">Orbilia ellipsospora</name>
    <dbReference type="NCBI Taxonomy" id="2528407"/>
    <lineage>
        <taxon>Eukaryota</taxon>
        <taxon>Fungi</taxon>
        <taxon>Dikarya</taxon>
        <taxon>Ascomycota</taxon>
        <taxon>Pezizomycotina</taxon>
        <taxon>Orbiliomycetes</taxon>
        <taxon>Orbiliales</taxon>
        <taxon>Orbiliaceae</taxon>
        <taxon>Orbilia</taxon>
    </lineage>
</organism>
<dbReference type="GO" id="GO:0042973">
    <property type="term" value="F:glucan endo-1,3-beta-D-glucosidase activity"/>
    <property type="evidence" value="ECO:0007669"/>
    <property type="project" value="UniProtKB-EC"/>
</dbReference>
<keyword evidence="12" id="KW-1185">Reference proteome</keyword>
<keyword evidence="4 8" id="KW-0732">Signal</keyword>
<protein>
    <recommendedName>
        <fullName evidence="3">glucan endo-1,3-beta-D-glucosidase</fullName>
        <ecNumber evidence="3">3.2.1.39</ecNumber>
    </recommendedName>
</protein>
<dbReference type="AlphaFoldDB" id="A0AAV9XGB0"/>
<evidence type="ECO:0000313" key="12">
    <source>
        <dbReference type="Proteomes" id="UP001365542"/>
    </source>
</evidence>